<keyword evidence="5" id="KW-1185">Reference proteome</keyword>
<evidence type="ECO:0008006" key="6">
    <source>
        <dbReference type="Google" id="ProtNLM"/>
    </source>
</evidence>
<dbReference type="AlphaFoldDB" id="A0A815DJJ5"/>
<organism evidence="3 5">
    <name type="scientific">Didymodactylos carnosus</name>
    <dbReference type="NCBI Taxonomy" id="1234261"/>
    <lineage>
        <taxon>Eukaryota</taxon>
        <taxon>Metazoa</taxon>
        <taxon>Spiralia</taxon>
        <taxon>Gnathifera</taxon>
        <taxon>Rotifera</taxon>
        <taxon>Eurotatoria</taxon>
        <taxon>Bdelloidea</taxon>
        <taxon>Philodinida</taxon>
        <taxon>Philodinidae</taxon>
        <taxon>Didymodactylos</taxon>
    </lineage>
</organism>
<gene>
    <name evidence="3" type="ORF">GPM918_LOCUS28341</name>
    <name evidence="4" type="ORF">SRO942_LOCUS28834</name>
</gene>
<dbReference type="EMBL" id="CAJNOQ010012319">
    <property type="protein sequence ID" value="CAF1297308.1"/>
    <property type="molecule type" value="Genomic_DNA"/>
</dbReference>
<name>A0A815DJJ5_9BILA</name>
<dbReference type="EMBL" id="CAJOBC010035630">
    <property type="protein sequence ID" value="CAF4114218.1"/>
    <property type="molecule type" value="Genomic_DNA"/>
</dbReference>
<proteinExistence type="predicted"/>
<evidence type="ECO:0000313" key="5">
    <source>
        <dbReference type="Proteomes" id="UP000663829"/>
    </source>
</evidence>
<reference evidence="3" key="1">
    <citation type="submission" date="2021-02" db="EMBL/GenBank/DDBJ databases">
        <authorList>
            <person name="Nowell W R."/>
        </authorList>
    </citation>
    <scope>NUCLEOTIDE SEQUENCE</scope>
</reference>
<evidence type="ECO:0000313" key="4">
    <source>
        <dbReference type="EMBL" id="CAF4114218.1"/>
    </source>
</evidence>
<keyword evidence="2" id="KW-0802">TPR repeat</keyword>
<dbReference type="Proteomes" id="UP000663829">
    <property type="component" value="Unassembled WGS sequence"/>
</dbReference>
<dbReference type="PANTHER" id="PTHR45641:SF19">
    <property type="entry name" value="NEPHROCYSTIN-3"/>
    <property type="match status" value="1"/>
</dbReference>
<dbReference type="Pfam" id="PF13424">
    <property type="entry name" value="TPR_12"/>
    <property type="match status" value="1"/>
</dbReference>
<accession>A0A815DJJ5</accession>
<evidence type="ECO:0000256" key="1">
    <source>
        <dbReference type="ARBA" id="ARBA00022737"/>
    </source>
</evidence>
<dbReference type="Gene3D" id="3.90.176.10">
    <property type="entry name" value="Toxin ADP-ribosyltransferase, Chain A, domain 1"/>
    <property type="match status" value="1"/>
</dbReference>
<keyword evidence="1" id="KW-0677">Repeat</keyword>
<protein>
    <recommendedName>
        <fullName evidence="6">Mono(ADP-ribosyl)transferase</fullName>
    </recommendedName>
</protein>
<dbReference type="SUPFAM" id="SSF48452">
    <property type="entry name" value="TPR-like"/>
    <property type="match status" value="1"/>
</dbReference>
<evidence type="ECO:0000256" key="2">
    <source>
        <dbReference type="ARBA" id="ARBA00022803"/>
    </source>
</evidence>
<dbReference type="SUPFAM" id="SSF56399">
    <property type="entry name" value="ADP-ribosylation"/>
    <property type="match status" value="1"/>
</dbReference>
<dbReference type="Proteomes" id="UP000681722">
    <property type="component" value="Unassembled WGS sequence"/>
</dbReference>
<sequence length="586" mass="68891">MDESEWSWVPPVLTDSVDQDVIWFRLFIQILIHMNDTDTAKNDLLRFWRKLYDGNSAELTMADQFDKEFQPSHAIRWYTRDCAIYKLIGRASYCTHYNSLYTLRFIIKFIYLQLQDEHQRSSSWFSRSTITVYREQRLRHEELELFKTRTGSFYSNKTLFSSSKILENTIQFAKYARTDDSKVPVVFKTLIKSDKQITLPYADLSKLSCYPDEAEVLFMFGTIFQVDEVRYHEHEQVWLISLSLCGEDDPRLKDLVDYIKHEIKDKADLVTLADFFIKMGECDMAKEYYRKYESQLLINDSNMKRVWQGLSSIADIEGNYHISMNDYTKAHESFNEQLALCQNLPKHHPQYGKCYANIANLYELRGEKSFALENYQKAYKIYIQSLPAYHPDTTKVEQSIENLSPHANVNKTQDNEETYKALRASVNYLQTFENLLEGEKYIRSIQREKIILMVSGSYGIEIVPRIHDLVQVNCIYVYCADKTRHEQWSKDYSKIRSVITKRRLLVEQITEDQKIRNITEDVVPMSILNRSAVAKETTAKDISKEMGSILWFQLLIDVLLRMTHTADAKTELTKTWTKNYTGNSSE</sequence>
<evidence type="ECO:0000313" key="3">
    <source>
        <dbReference type="EMBL" id="CAF1297308.1"/>
    </source>
</evidence>
<comment type="caution">
    <text evidence="3">The sequence shown here is derived from an EMBL/GenBank/DDBJ whole genome shotgun (WGS) entry which is preliminary data.</text>
</comment>
<dbReference type="InterPro" id="IPR011990">
    <property type="entry name" value="TPR-like_helical_dom_sf"/>
</dbReference>
<dbReference type="PANTHER" id="PTHR45641">
    <property type="entry name" value="TETRATRICOPEPTIDE REPEAT PROTEIN (AFU_ORTHOLOGUE AFUA_6G03870)"/>
    <property type="match status" value="1"/>
</dbReference>
<dbReference type="Gene3D" id="1.25.40.10">
    <property type="entry name" value="Tetratricopeptide repeat domain"/>
    <property type="match status" value="1"/>
</dbReference>